<feature type="domain" description="Carboxymuconolactone decarboxylase-like" evidence="2">
    <location>
        <begin position="60"/>
        <end position="139"/>
    </location>
</feature>
<name>Q3HKM0_CERS4</name>
<dbReference type="Proteomes" id="UP000002703">
    <property type="component" value="Plasmid A"/>
</dbReference>
<dbReference type="AlphaFoldDB" id="Q3HKM0"/>
<dbReference type="PhylomeDB" id="Q3HKM0"/>
<geneLocation type="plasmid" evidence="3 4">
    <name>A</name>
</geneLocation>
<dbReference type="OrthoDB" id="1683318at2"/>
<dbReference type="PATRIC" id="fig|272943.9.peg.4290"/>
<dbReference type="Gene3D" id="1.20.1290.10">
    <property type="entry name" value="AhpD-like"/>
    <property type="match status" value="1"/>
</dbReference>
<organism evidence="3 4">
    <name type="scientific">Cereibacter sphaeroides (strain ATCC 17023 / DSM 158 / JCM 6121 / CCUG 31486 / LMG 2827 / NBRC 12203 / NCIMB 8253 / ATH 2.4.1.)</name>
    <name type="common">Rhodobacter sphaeroides</name>
    <dbReference type="NCBI Taxonomy" id="272943"/>
    <lineage>
        <taxon>Bacteria</taxon>
        <taxon>Pseudomonadati</taxon>
        <taxon>Pseudomonadota</taxon>
        <taxon>Alphaproteobacteria</taxon>
        <taxon>Rhodobacterales</taxon>
        <taxon>Paracoccaceae</taxon>
        <taxon>Cereibacter</taxon>
    </lineage>
</organism>
<reference evidence="4" key="1">
    <citation type="submission" date="2005-10" db="EMBL/GenBank/DDBJ databases">
        <title>Finished sequence of plasmid A of Rhodobacter sphaeroides 2.4.1.</title>
        <authorList>
            <person name="Copeland A."/>
            <person name="Lucas S."/>
            <person name="Lapidus A."/>
            <person name="Barry K."/>
            <person name="Detter J.C."/>
            <person name="Glavina T."/>
            <person name="Hammon N."/>
            <person name="Israni S."/>
            <person name="Pitluck S."/>
            <person name="Richardson P."/>
            <person name="Mackenzie C."/>
            <person name="Choudhary M."/>
            <person name="Larimer F."/>
            <person name="Hauser L.J."/>
            <person name="Land M."/>
            <person name="Donohue T.J."/>
            <person name="Kaplan S."/>
        </authorList>
    </citation>
    <scope>NUCLEOTIDE SEQUENCE [LARGE SCALE GENOMIC DNA]</scope>
    <source>
        <strain evidence="4">ATCC 17023 / DSM 158 / JCM 6121 / CCUG 31486 / LMG 2827 / NBRC 12203 / NCIMB 8253 / ATH 2.4.1.</strain>
        <plasmid evidence="4">A</plasmid>
    </source>
</reference>
<dbReference type="GO" id="GO:0051920">
    <property type="term" value="F:peroxiredoxin activity"/>
    <property type="evidence" value="ECO:0007669"/>
    <property type="project" value="InterPro"/>
</dbReference>
<dbReference type="EMBL" id="DQ232586">
    <property type="protein sequence ID" value="ABA81724.1"/>
    <property type="molecule type" value="Genomic_DNA"/>
</dbReference>
<protein>
    <submittedName>
        <fullName evidence="3">Carboxymuconolactonedecarboxylase/Alkylhydropero xidase</fullName>
    </submittedName>
</protein>
<dbReference type="PANTHER" id="PTHR33930">
    <property type="entry name" value="ALKYL HYDROPEROXIDE REDUCTASE AHPD"/>
    <property type="match status" value="1"/>
</dbReference>
<accession>Q3HKM0</accession>
<keyword evidence="4" id="KW-1185">Reference proteome</keyword>
<dbReference type="InterPro" id="IPR029032">
    <property type="entry name" value="AhpD-like"/>
</dbReference>
<feature type="compositionally biased region" description="Low complexity" evidence="1">
    <location>
        <begin position="8"/>
        <end position="20"/>
    </location>
</feature>
<proteinExistence type="predicted"/>
<dbReference type="KEGG" id="rsp:RSP_3867"/>
<evidence type="ECO:0000256" key="1">
    <source>
        <dbReference type="SAM" id="MobiDB-lite"/>
    </source>
</evidence>
<dbReference type="Pfam" id="PF02627">
    <property type="entry name" value="CMD"/>
    <property type="match status" value="1"/>
</dbReference>
<dbReference type="InterPro" id="IPR004675">
    <property type="entry name" value="AhpD_core"/>
</dbReference>
<evidence type="ECO:0000313" key="4">
    <source>
        <dbReference type="Proteomes" id="UP000002703"/>
    </source>
</evidence>
<dbReference type="PANTHER" id="PTHR33930:SF2">
    <property type="entry name" value="BLR3452 PROTEIN"/>
    <property type="match status" value="1"/>
</dbReference>
<keyword evidence="3" id="KW-0614">Plasmid</keyword>
<dbReference type="InterPro" id="IPR003779">
    <property type="entry name" value="CMD-like"/>
</dbReference>
<gene>
    <name evidence="3" type="ordered locus">RSP_3867</name>
</gene>
<dbReference type="SUPFAM" id="SSF69118">
    <property type="entry name" value="AhpD-like"/>
    <property type="match status" value="1"/>
</dbReference>
<evidence type="ECO:0000313" key="3">
    <source>
        <dbReference type="EMBL" id="ABA81724.1"/>
    </source>
</evidence>
<reference evidence="3 4" key="2">
    <citation type="journal article" date="2012" name="J. Bacteriol.">
        <title>Revised Sequence and Annotation of the Rhodobacter sphaeroides 2.4.1 Genome.</title>
        <authorList>
            <person name="Kontur W.S."/>
            <person name="Schackwitz W.S."/>
            <person name="Ivanova N."/>
            <person name="Martin J."/>
            <person name="Labutti K."/>
            <person name="Deshpande S."/>
            <person name="Tice H.N."/>
            <person name="Pennacchio C."/>
            <person name="Sodergren E."/>
            <person name="Weinstock G.M."/>
            <person name="Noguera D.R."/>
            <person name="Donohue T.J."/>
        </authorList>
    </citation>
    <scope>NUCLEOTIDE SEQUENCE [LARGE SCALE GENOMIC DNA]</scope>
    <source>
        <strain evidence="4">ATCC 17023 / DSM 158 / JCM 6121 / CCUG 31486 / LMG 2827 / NBRC 12203 / NCIMB 8253 / ATH 2.4.1.</strain>
    </source>
</reference>
<feature type="region of interest" description="Disordered" evidence="1">
    <location>
        <begin position="1"/>
        <end position="29"/>
    </location>
</feature>
<sequence>MVTDRGGARAYGRGTGLRARPLPSPASRAIHRKDRPMSYKQKIDDIRDELRSLYKAAPEQTRGFGTLSKAVKETGVLGVKEKECVALGMALVQRCEPCILLHVEALMKAGASREELSDVLAMAIQMSGGPGLMYAAKALACWDELAAAGA</sequence>
<dbReference type="EnsemblBacteria" id="ABA81724">
    <property type="protein sequence ID" value="ABA81724"/>
    <property type="gene ID" value="RSP_3867"/>
</dbReference>
<evidence type="ECO:0000259" key="2">
    <source>
        <dbReference type="Pfam" id="PF02627"/>
    </source>
</evidence>
<dbReference type="NCBIfam" id="TIGR00778">
    <property type="entry name" value="ahpD_dom"/>
    <property type="match status" value="1"/>
</dbReference>